<dbReference type="Proteomes" id="UP000663860">
    <property type="component" value="Unassembled WGS sequence"/>
</dbReference>
<dbReference type="SUPFAM" id="SSF56399">
    <property type="entry name" value="ADP-ribosylation"/>
    <property type="match status" value="1"/>
</dbReference>
<evidence type="ECO:0000313" key="2">
    <source>
        <dbReference type="EMBL" id="CAF4040601.1"/>
    </source>
</evidence>
<comment type="caution">
    <text evidence="1">The sequence shown here is derived from an EMBL/GenBank/DDBJ whole genome shotgun (WGS) entry which is preliminary data.</text>
</comment>
<evidence type="ECO:0000313" key="3">
    <source>
        <dbReference type="Proteomes" id="UP000663860"/>
    </source>
</evidence>
<sequence>MLNKALRTQDIEIILKMGFFVSDLHRQIKYLHSNIDKRRRLTVYRGQGMDNVEFKKMLENEGGLLSFNSFLSTSTDDALALMRAEDAQSDPELTGVFFRIEIDASISSTPFASVDEVSYFSDME</sequence>
<dbReference type="Gene3D" id="3.90.176.10">
    <property type="entry name" value="Toxin ADP-ribosyltransferase, Chain A, domain 1"/>
    <property type="match status" value="1"/>
</dbReference>
<protein>
    <submittedName>
        <fullName evidence="1">Uncharacterized protein</fullName>
    </submittedName>
</protein>
<reference evidence="1" key="1">
    <citation type="submission" date="2021-02" db="EMBL/GenBank/DDBJ databases">
        <authorList>
            <person name="Nowell W R."/>
        </authorList>
    </citation>
    <scope>NUCLEOTIDE SEQUENCE</scope>
</reference>
<dbReference type="PROSITE" id="PS51996">
    <property type="entry name" value="TR_MART"/>
    <property type="match status" value="1"/>
</dbReference>
<name>A0A813M370_9BILA</name>
<gene>
    <name evidence="1" type="ORF">IZO911_LOCUS1071</name>
    <name evidence="2" type="ORF">KXQ929_LOCUS30893</name>
</gene>
<proteinExistence type="predicted"/>
<accession>A0A813M370</accession>
<dbReference type="EMBL" id="CAJNOE010000005">
    <property type="protein sequence ID" value="CAF0716325.1"/>
    <property type="molecule type" value="Genomic_DNA"/>
</dbReference>
<evidence type="ECO:0000313" key="1">
    <source>
        <dbReference type="EMBL" id="CAF0716325.1"/>
    </source>
</evidence>
<dbReference type="AlphaFoldDB" id="A0A813M370"/>
<dbReference type="EMBL" id="CAJOBB010003437">
    <property type="protein sequence ID" value="CAF4040601.1"/>
    <property type="molecule type" value="Genomic_DNA"/>
</dbReference>
<dbReference type="Proteomes" id="UP000663868">
    <property type="component" value="Unassembled WGS sequence"/>
</dbReference>
<organism evidence="1 3">
    <name type="scientific">Adineta steineri</name>
    <dbReference type="NCBI Taxonomy" id="433720"/>
    <lineage>
        <taxon>Eukaryota</taxon>
        <taxon>Metazoa</taxon>
        <taxon>Spiralia</taxon>
        <taxon>Gnathifera</taxon>
        <taxon>Rotifera</taxon>
        <taxon>Eurotatoria</taxon>
        <taxon>Bdelloidea</taxon>
        <taxon>Adinetida</taxon>
        <taxon>Adinetidae</taxon>
        <taxon>Adineta</taxon>
    </lineage>
</organism>